<dbReference type="EMBL" id="GG698970">
    <property type="protein sequence ID" value="EEU34337.1"/>
    <property type="molecule type" value="Genomic_DNA"/>
</dbReference>
<feature type="region of interest" description="Disordered" evidence="1">
    <location>
        <begin position="13"/>
        <end position="33"/>
    </location>
</feature>
<protein>
    <submittedName>
        <fullName evidence="2">Uncharacterized protein</fullName>
    </submittedName>
</protein>
<organism evidence="2 3">
    <name type="scientific">Fusarium vanettenii (strain ATCC MYA-4622 / CBS 123669 / FGSC 9596 / NRRL 45880 / 77-13-4)</name>
    <name type="common">Fusarium solani subsp. pisi</name>
    <dbReference type="NCBI Taxonomy" id="660122"/>
    <lineage>
        <taxon>Eukaryota</taxon>
        <taxon>Fungi</taxon>
        <taxon>Dikarya</taxon>
        <taxon>Ascomycota</taxon>
        <taxon>Pezizomycotina</taxon>
        <taxon>Sordariomycetes</taxon>
        <taxon>Hypocreomycetidae</taxon>
        <taxon>Hypocreales</taxon>
        <taxon>Nectriaceae</taxon>
        <taxon>Fusarium</taxon>
        <taxon>Fusarium solani species complex</taxon>
        <taxon>Fusarium vanettenii</taxon>
    </lineage>
</organism>
<dbReference type="InParanoid" id="C7ZPE9"/>
<feature type="region of interest" description="Disordered" evidence="1">
    <location>
        <begin position="127"/>
        <end position="146"/>
    </location>
</feature>
<dbReference type="HOGENOM" id="CLU_1415531_0_0_1"/>
<dbReference type="RefSeq" id="XP_003040050.1">
    <property type="nucleotide sequence ID" value="XM_003040004.1"/>
</dbReference>
<name>C7ZPE9_FUSV7</name>
<evidence type="ECO:0000313" key="2">
    <source>
        <dbReference type="EMBL" id="EEU34337.1"/>
    </source>
</evidence>
<sequence length="192" mass="20823">MRANVPTTIFIRLPSSPAGKQRNHEVRSSNRSQCASVDGVGWSWWKERARNCSPRAKKHPSRLEGAVSKKSFAAKDRDPCFQPETSTGRRQRHRKLSGQVGRDRPGDAIGHSATEGWGRDEPCGHFGGRQAGQDSRGPWHGMGFGQASEPLQSASLAASIEPFLASCNGTLASLPELVRIRLPGTGSPEMVV</sequence>
<evidence type="ECO:0000313" key="3">
    <source>
        <dbReference type="Proteomes" id="UP000005206"/>
    </source>
</evidence>
<evidence type="ECO:0000256" key="1">
    <source>
        <dbReference type="SAM" id="MobiDB-lite"/>
    </source>
</evidence>
<gene>
    <name evidence="2" type="ORF">NECHADRAFT_85695</name>
</gene>
<dbReference type="VEuPathDB" id="FungiDB:NECHADRAFT_85695"/>
<dbReference type="KEGG" id="nhe:NECHADRAFT_85695"/>
<keyword evidence="3" id="KW-1185">Reference proteome</keyword>
<feature type="region of interest" description="Disordered" evidence="1">
    <location>
        <begin position="72"/>
        <end position="121"/>
    </location>
</feature>
<dbReference type="AlphaFoldDB" id="C7ZPE9"/>
<proteinExistence type="predicted"/>
<dbReference type="GeneID" id="9677722"/>
<dbReference type="Proteomes" id="UP000005206">
    <property type="component" value="Chromosome 10"/>
</dbReference>
<reference evidence="2 3" key="1">
    <citation type="journal article" date="2009" name="PLoS Genet.">
        <title>The genome of Nectria haematococca: contribution of supernumerary chromosomes to gene expansion.</title>
        <authorList>
            <person name="Coleman J.J."/>
            <person name="Rounsley S.D."/>
            <person name="Rodriguez-Carres M."/>
            <person name="Kuo A."/>
            <person name="Wasmann C.C."/>
            <person name="Grimwood J."/>
            <person name="Schmutz J."/>
            <person name="Taga M."/>
            <person name="White G.J."/>
            <person name="Zhou S."/>
            <person name="Schwartz D.C."/>
            <person name="Freitag M."/>
            <person name="Ma L.J."/>
            <person name="Danchin E.G."/>
            <person name="Henrissat B."/>
            <person name="Coutinho P.M."/>
            <person name="Nelson D.R."/>
            <person name="Straney D."/>
            <person name="Napoli C.A."/>
            <person name="Barker B.M."/>
            <person name="Gribskov M."/>
            <person name="Rep M."/>
            <person name="Kroken S."/>
            <person name="Molnar I."/>
            <person name="Rensing C."/>
            <person name="Kennell J.C."/>
            <person name="Zamora J."/>
            <person name="Farman M.L."/>
            <person name="Selker E.U."/>
            <person name="Salamov A."/>
            <person name="Shapiro H."/>
            <person name="Pangilinan J."/>
            <person name="Lindquist E."/>
            <person name="Lamers C."/>
            <person name="Grigoriev I.V."/>
            <person name="Geiser D.M."/>
            <person name="Covert S.F."/>
            <person name="Temporini E."/>
            <person name="Vanetten H.D."/>
        </authorList>
    </citation>
    <scope>NUCLEOTIDE SEQUENCE [LARGE SCALE GENOMIC DNA]</scope>
    <source>
        <strain evidence="3">ATCC MYA-4622 / CBS 123669 / FGSC 9596 / NRRL 45880 / 77-13-4</strain>
    </source>
</reference>
<accession>C7ZPE9</accession>